<dbReference type="InterPro" id="IPR016092">
    <property type="entry name" value="ATAP"/>
</dbReference>
<dbReference type="SUPFAM" id="SSF89360">
    <property type="entry name" value="HesB-like domain"/>
    <property type="match status" value="1"/>
</dbReference>
<dbReference type="GO" id="GO:0051539">
    <property type="term" value="F:4 iron, 4 sulfur cluster binding"/>
    <property type="evidence" value="ECO:0007669"/>
    <property type="project" value="TreeGrafter"/>
</dbReference>
<dbReference type="Proteomes" id="UP000557717">
    <property type="component" value="Unassembled WGS sequence"/>
</dbReference>
<dbReference type="GO" id="GO:0016226">
    <property type="term" value="P:iron-sulfur cluster assembly"/>
    <property type="evidence" value="ECO:0007669"/>
    <property type="project" value="InterPro"/>
</dbReference>
<name>A0A840V5Y9_9BACT</name>
<organism evidence="3 4">
    <name type="scientific">Haloferula luteola</name>
    <dbReference type="NCBI Taxonomy" id="595692"/>
    <lineage>
        <taxon>Bacteria</taxon>
        <taxon>Pseudomonadati</taxon>
        <taxon>Verrucomicrobiota</taxon>
        <taxon>Verrucomicrobiia</taxon>
        <taxon>Verrucomicrobiales</taxon>
        <taxon>Verrucomicrobiaceae</taxon>
        <taxon>Haloferula</taxon>
    </lineage>
</organism>
<dbReference type="PANTHER" id="PTHR43011:SF1">
    <property type="entry name" value="IRON-SULFUR CLUSTER ASSEMBLY 2 HOMOLOG, MITOCHONDRIAL"/>
    <property type="match status" value="1"/>
</dbReference>
<dbReference type="NCBIfam" id="TIGR00049">
    <property type="entry name" value="iron-sulfur cluster assembly accessory protein"/>
    <property type="match status" value="1"/>
</dbReference>
<feature type="compositionally biased region" description="Acidic residues" evidence="1">
    <location>
        <begin position="113"/>
        <end position="124"/>
    </location>
</feature>
<dbReference type="GO" id="GO:0051537">
    <property type="term" value="F:2 iron, 2 sulfur cluster binding"/>
    <property type="evidence" value="ECO:0007669"/>
    <property type="project" value="UniProtKB-ARBA"/>
</dbReference>
<evidence type="ECO:0000313" key="4">
    <source>
        <dbReference type="Proteomes" id="UP000557717"/>
    </source>
</evidence>
<proteinExistence type="predicted"/>
<reference evidence="3 4" key="1">
    <citation type="submission" date="2020-08" db="EMBL/GenBank/DDBJ databases">
        <title>Genomic Encyclopedia of Type Strains, Phase IV (KMG-IV): sequencing the most valuable type-strain genomes for metagenomic binning, comparative biology and taxonomic classification.</title>
        <authorList>
            <person name="Goeker M."/>
        </authorList>
    </citation>
    <scope>NUCLEOTIDE SEQUENCE [LARGE SCALE GENOMIC DNA]</scope>
    <source>
        <strain evidence="3 4">YC6886</strain>
    </source>
</reference>
<accession>A0A840V5Y9</accession>
<comment type="caution">
    <text evidence="3">The sequence shown here is derived from an EMBL/GenBank/DDBJ whole genome shotgun (WGS) entry which is preliminary data.</text>
</comment>
<dbReference type="Pfam" id="PF01521">
    <property type="entry name" value="Fe-S_biosyn"/>
    <property type="match status" value="1"/>
</dbReference>
<feature type="domain" description="Core" evidence="2">
    <location>
        <begin position="2"/>
        <end position="102"/>
    </location>
</feature>
<dbReference type="InterPro" id="IPR000361">
    <property type="entry name" value="ATAP_core_dom"/>
</dbReference>
<dbReference type="GO" id="GO:0005506">
    <property type="term" value="F:iron ion binding"/>
    <property type="evidence" value="ECO:0007669"/>
    <property type="project" value="TreeGrafter"/>
</dbReference>
<dbReference type="Gene3D" id="2.60.300.12">
    <property type="entry name" value="HesB-like domain"/>
    <property type="match status" value="1"/>
</dbReference>
<evidence type="ECO:0000259" key="2">
    <source>
        <dbReference type="Pfam" id="PF01521"/>
    </source>
</evidence>
<protein>
    <submittedName>
        <fullName evidence="3">Iron-sulfur cluster assembly protein</fullName>
    </submittedName>
</protein>
<dbReference type="EMBL" id="JACHFD010000025">
    <property type="protein sequence ID" value="MBB5353382.1"/>
    <property type="molecule type" value="Genomic_DNA"/>
</dbReference>
<dbReference type="RefSeq" id="WP_184021218.1">
    <property type="nucleotide sequence ID" value="NZ_JACHFD010000025.1"/>
</dbReference>
<sequence length="124" mass="12856">MISISDRAASALRDLLASKDASPQAGLRLAVRRGGCAGWQYEMKIAEPEEGDHITSFDGGCLIVAADSTAKLSGCQVDYADGLSDAGFRIVNPQAVRSCGCGTSFETASDPPSDFDSEGDCTSS</sequence>
<gene>
    <name evidence="3" type="ORF">HNR46_003639</name>
</gene>
<feature type="region of interest" description="Disordered" evidence="1">
    <location>
        <begin position="103"/>
        <end position="124"/>
    </location>
</feature>
<evidence type="ECO:0000313" key="3">
    <source>
        <dbReference type="EMBL" id="MBB5353382.1"/>
    </source>
</evidence>
<dbReference type="AlphaFoldDB" id="A0A840V5Y9"/>
<keyword evidence="4" id="KW-1185">Reference proteome</keyword>
<dbReference type="InterPro" id="IPR017870">
    <property type="entry name" value="FeS_cluster_insertion_CS"/>
</dbReference>
<evidence type="ECO:0000256" key="1">
    <source>
        <dbReference type="SAM" id="MobiDB-lite"/>
    </source>
</evidence>
<dbReference type="PANTHER" id="PTHR43011">
    <property type="entry name" value="IRON-SULFUR CLUSTER ASSEMBLY 2 HOMOLOG, MITOCHONDRIAL"/>
    <property type="match status" value="1"/>
</dbReference>
<dbReference type="PROSITE" id="PS01152">
    <property type="entry name" value="HESB"/>
    <property type="match status" value="1"/>
</dbReference>
<dbReference type="InterPro" id="IPR035903">
    <property type="entry name" value="HesB-like_dom_sf"/>
</dbReference>